<dbReference type="Proteomes" id="UP001352852">
    <property type="component" value="Unassembled WGS sequence"/>
</dbReference>
<organism evidence="1 2">
    <name type="scientific">Characodon lateralis</name>
    <dbReference type="NCBI Taxonomy" id="208331"/>
    <lineage>
        <taxon>Eukaryota</taxon>
        <taxon>Metazoa</taxon>
        <taxon>Chordata</taxon>
        <taxon>Craniata</taxon>
        <taxon>Vertebrata</taxon>
        <taxon>Euteleostomi</taxon>
        <taxon>Actinopterygii</taxon>
        <taxon>Neopterygii</taxon>
        <taxon>Teleostei</taxon>
        <taxon>Neoteleostei</taxon>
        <taxon>Acanthomorphata</taxon>
        <taxon>Ovalentaria</taxon>
        <taxon>Atherinomorphae</taxon>
        <taxon>Cyprinodontiformes</taxon>
        <taxon>Goodeidae</taxon>
        <taxon>Characodon</taxon>
    </lineage>
</organism>
<accession>A0ABU7EMT7</accession>
<reference evidence="1 2" key="1">
    <citation type="submission" date="2021-06" db="EMBL/GenBank/DDBJ databases">
        <authorList>
            <person name="Palmer J.M."/>
        </authorList>
    </citation>
    <scope>NUCLEOTIDE SEQUENCE [LARGE SCALE GENOMIC DNA]</scope>
    <source>
        <strain evidence="1 2">CL_MEX2019</strain>
        <tissue evidence="1">Muscle</tissue>
    </source>
</reference>
<evidence type="ECO:0000313" key="1">
    <source>
        <dbReference type="EMBL" id="MED6288341.1"/>
    </source>
</evidence>
<comment type="caution">
    <text evidence="1">The sequence shown here is derived from an EMBL/GenBank/DDBJ whole genome shotgun (WGS) entry which is preliminary data.</text>
</comment>
<keyword evidence="2" id="KW-1185">Reference proteome</keyword>
<protein>
    <submittedName>
        <fullName evidence="1">Uncharacterized protein</fullName>
    </submittedName>
</protein>
<name>A0ABU7EMT7_9TELE</name>
<gene>
    <name evidence="1" type="ORF">CHARACLAT_025602</name>
</gene>
<dbReference type="EMBL" id="JAHUTJ010060357">
    <property type="protein sequence ID" value="MED6288341.1"/>
    <property type="molecule type" value="Genomic_DNA"/>
</dbReference>
<proteinExistence type="predicted"/>
<sequence>MQSKRNSLVDFICVVTMQIISELTLKNLTNPHCHCQTTFGGGRVILWGISLFTGQMRLVIIGGYHNASLPSNMPTLPPQCVSYQKISPESSSKKDGTSCLQSLPHGISLAVMFLPESPTQLHWLTCGKCWLENRMPSHSSV</sequence>
<evidence type="ECO:0000313" key="2">
    <source>
        <dbReference type="Proteomes" id="UP001352852"/>
    </source>
</evidence>